<evidence type="ECO:0000256" key="1">
    <source>
        <dbReference type="SAM" id="MobiDB-lite"/>
    </source>
</evidence>
<organism evidence="2 3">
    <name type="scientific">Neisseria meningitidis</name>
    <dbReference type="NCBI Taxonomy" id="487"/>
    <lineage>
        <taxon>Bacteria</taxon>
        <taxon>Pseudomonadati</taxon>
        <taxon>Pseudomonadota</taxon>
        <taxon>Betaproteobacteria</taxon>
        <taxon>Neisseriales</taxon>
        <taxon>Neisseriaceae</taxon>
        <taxon>Neisseria</taxon>
    </lineage>
</organism>
<evidence type="ECO:0000313" key="3">
    <source>
        <dbReference type="Proteomes" id="UP000283666"/>
    </source>
</evidence>
<feature type="compositionally biased region" description="Basic and acidic residues" evidence="1">
    <location>
        <begin position="120"/>
        <end position="132"/>
    </location>
</feature>
<feature type="region of interest" description="Disordered" evidence="1">
    <location>
        <begin position="68"/>
        <end position="132"/>
    </location>
</feature>
<accession>A0A425B3V9</accession>
<reference evidence="2 3" key="1">
    <citation type="submission" date="2017-09" db="EMBL/GenBank/DDBJ databases">
        <title>Phenotypic and genotypic characterization of Colombian isolates of Neisseria meningitidis recovered from invasive disease.</title>
        <authorList>
            <person name="Duarte C."/>
            <person name="Gabastou J.M."/>
            <person name="Moreno J."/>
        </authorList>
    </citation>
    <scope>NUCLEOTIDE SEQUENCE [LARGE SCALE GENOMIC DNA]</scope>
    <source>
        <strain evidence="2 3">INS-Nm1012</strain>
    </source>
</reference>
<comment type="caution">
    <text evidence="2">The sequence shown here is derived from an EMBL/GenBank/DDBJ whole genome shotgun (WGS) entry which is preliminary data.</text>
</comment>
<dbReference type="AlphaFoldDB" id="A0A425B3V9"/>
<dbReference type="Proteomes" id="UP000283666">
    <property type="component" value="Unassembled WGS sequence"/>
</dbReference>
<evidence type="ECO:0000313" key="2">
    <source>
        <dbReference type="EMBL" id="RQK79894.1"/>
    </source>
</evidence>
<sequence length="132" mass="14994">MNDIETFLNQRNHAAKSDKVSVLEPYKDEIFQLKNMGYAEKIIVDFLSEMKGVNVSRQAVNRFIRSRSAQMHNTAQNKPIMATDSVTTAQTAQAAETAKNQAENTPARRGLRKPTPTKKFNWEEKPDPETLK</sequence>
<name>A0A425B3V9_NEIME</name>
<dbReference type="RefSeq" id="WP_079889440.1">
    <property type="nucleotide sequence ID" value="NZ_CP015886.1"/>
</dbReference>
<protein>
    <submittedName>
        <fullName evidence="2">Uncharacterized protein</fullName>
    </submittedName>
</protein>
<gene>
    <name evidence="2" type="ORF">COH52_03870</name>
</gene>
<proteinExistence type="predicted"/>
<feature type="compositionally biased region" description="Low complexity" evidence="1">
    <location>
        <begin position="87"/>
        <end position="105"/>
    </location>
</feature>
<feature type="compositionally biased region" description="Polar residues" evidence="1">
    <location>
        <begin position="68"/>
        <end position="77"/>
    </location>
</feature>
<dbReference type="GeneID" id="83615338"/>
<dbReference type="EMBL" id="NWZY01000007">
    <property type="protein sequence ID" value="RQK79894.1"/>
    <property type="molecule type" value="Genomic_DNA"/>
</dbReference>